<dbReference type="Pfam" id="PF02434">
    <property type="entry name" value="Fringe"/>
    <property type="match status" value="1"/>
</dbReference>
<dbReference type="PANTHER" id="PTHR23033:SF40">
    <property type="entry name" value="APPLE DOMAIN-CONTAINING PROTEIN"/>
    <property type="match status" value="1"/>
</dbReference>
<dbReference type="Gene3D" id="3.90.550.50">
    <property type="match status" value="1"/>
</dbReference>
<evidence type="ECO:0000256" key="2">
    <source>
        <dbReference type="ARBA" id="ARBA00004922"/>
    </source>
</evidence>
<dbReference type="VEuPathDB" id="FungiDB:SPSK_03258"/>
<protein>
    <recommendedName>
        <fullName evidence="4">N-acetylgalactosaminide beta-1,3-galactosyltransferase</fullName>
        <ecNumber evidence="4">2.4.1.122</ecNumber>
    </recommendedName>
</protein>
<keyword evidence="10 12" id="KW-1133">Transmembrane helix</keyword>
<evidence type="ECO:0000256" key="11">
    <source>
        <dbReference type="ARBA" id="ARBA00023136"/>
    </source>
</evidence>
<reference evidence="14 15" key="1">
    <citation type="journal article" date="2014" name="BMC Genomics">
        <title>Comparative genomics of the major fungal agents of human and animal Sporotrichosis: Sporothrix schenckii and Sporothrix brasiliensis.</title>
        <authorList>
            <person name="Teixeira M.M."/>
            <person name="de Almeida L.G."/>
            <person name="Kubitschek-Barreira P."/>
            <person name="Alves F.L."/>
            <person name="Kioshima E.S."/>
            <person name="Abadio A.K."/>
            <person name="Fernandes L."/>
            <person name="Derengowski L.S."/>
            <person name="Ferreira K.S."/>
            <person name="Souza R.C."/>
            <person name="Ruiz J.C."/>
            <person name="de Andrade N.C."/>
            <person name="Paes H.C."/>
            <person name="Nicola A.M."/>
            <person name="Albuquerque P."/>
            <person name="Gerber A.L."/>
            <person name="Martins V.P."/>
            <person name="Peconick L.D."/>
            <person name="Neto A.V."/>
            <person name="Chaucanez C.B."/>
            <person name="Silva P.A."/>
            <person name="Cunha O.L."/>
            <person name="de Oliveira F.F."/>
            <person name="dos Santos T.C."/>
            <person name="Barros A.L."/>
            <person name="Soares M.A."/>
            <person name="de Oliveira L.M."/>
            <person name="Marini M.M."/>
            <person name="Villalobos-Duno H."/>
            <person name="Cunha M.M."/>
            <person name="de Hoog S."/>
            <person name="da Silveira J.F."/>
            <person name="Henrissat B."/>
            <person name="Nino-Vega G.A."/>
            <person name="Cisalpino P.S."/>
            <person name="Mora-Montes H.M."/>
            <person name="Almeida S.R."/>
            <person name="Stajich J.E."/>
            <person name="Lopes-Bezerra L.M."/>
            <person name="Vasconcelos A.T."/>
            <person name="Felipe M.S."/>
        </authorList>
    </citation>
    <scope>NUCLEOTIDE SEQUENCE [LARGE SCALE GENOMIC DNA]</scope>
    <source>
        <strain evidence="14 15">1099-18</strain>
    </source>
</reference>
<dbReference type="EC" id="2.4.1.122" evidence="4"/>
<evidence type="ECO:0000256" key="12">
    <source>
        <dbReference type="SAM" id="Phobius"/>
    </source>
</evidence>
<evidence type="ECO:0000256" key="8">
    <source>
        <dbReference type="ARBA" id="ARBA00022741"/>
    </source>
</evidence>
<dbReference type="Gene3D" id="3.50.4.10">
    <property type="entry name" value="Hepatocyte Growth Factor"/>
    <property type="match status" value="1"/>
</dbReference>
<dbReference type="GO" id="GO:0016263">
    <property type="term" value="F:glycoprotein-N-acetylgalactosamine 3-beta-galactosyltransferase activity"/>
    <property type="evidence" value="ECO:0007669"/>
    <property type="project" value="UniProtKB-EC"/>
</dbReference>
<dbReference type="GeneID" id="27665375"/>
<dbReference type="Proteomes" id="UP000033710">
    <property type="component" value="Unassembled WGS sequence"/>
</dbReference>
<dbReference type="GO" id="GO:0000166">
    <property type="term" value="F:nucleotide binding"/>
    <property type="evidence" value="ECO:0007669"/>
    <property type="project" value="UniProtKB-KW"/>
</dbReference>
<proteinExistence type="inferred from homology"/>
<evidence type="ECO:0000259" key="13">
    <source>
        <dbReference type="Pfam" id="PF02434"/>
    </source>
</evidence>
<evidence type="ECO:0000256" key="3">
    <source>
        <dbReference type="ARBA" id="ARBA00006462"/>
    </source>
</evidence>
<evidence type="ECO:0000256" key="10">
    <source>
        <dbReference type="ARBA" id="ARBA00022989"/>
    </source>
</evidence>
<keyword evidence="9" id="KW-0735">Signal-anchor</keyword>
<evidence type="ECO:0000313" key="14">
    <source>
        <dbReference type="EMBL" id="KJR82032.1"/>
    </source>
</evidence>
<comment type="subcellular location">
    <subcellularLocation>
        <location evidence="1">Membrane</location>
        <topology evidence="1">Single-pass type II membrane protein</topology>
    </subcellularLocation>
</comment>
<dbReference type="GO" id="GO:0016020">
    <property type="term" value="C:membrane"/>
    <property type="evidence" value="ECO:0007669"/>
    <property type="project" value="UniProtKB-SubCell"/>
</dbReference>
<organism evidence="14 15">
    <name type="scientific">Sporothrix schenckii 1099-18</name>
    <dbReference type="NCBI Taxonomy" id="1397361"/>
    <lineage>
        <taxon>Eukaryota</taxon>
        <taxon>Fungi</taxon>
        <taxon>Dikarya</taxon>
        <taxon>Ascomycota</taxon>
        <taxon>Pezizomycotina</taxon>
        <taxon>Sordariomycetes</taxon>
        <taxon>Sordariomycetidae</taxon>
        <taxon>Ophiostomatales</taxon>
        <taxon>Ophiostomataceae</taxon>
        <taxon>Sporothrix</taxon>
    </lineage>
</organism>
<comment type="similarity">
    <text evidence="3">Belongs to the glycosyltransferase 31 family. Beta3-Gal-T subfamily.</text>
</comment>
<keyword evidence="8" id="KW-0547">Nucleotide-binding</keyword>
<keyword evidence="7 12" id="KW-0812">Transmembrane</keyword>
<keyword evidence="11 12" id="KW-0472">Membrane</keyword>
<evidence type="ECO:0000256" key="5">
    <source>
        <dbReference type="ARBA" id="ARBA00022676"/>
    </source>
</evidence>
<sequence>MLTAPLSLALRLKWQKKAYASCRRGITFVANEGVRCAPRPPVSLFTHCPDYIAGQNAPDRERPGAMRISRGRTRIWRRVAFVVAAIALVYLMLPLDSHTRLAVRRLFHTPLQRTFSRQQLLATPPPYPVDLATDVVLVIKTGYGTRARLPGTLAFLDGGNRTSTSSVPEGPLFSNILLVGDFVTQQGQHYRCNGEELPMNDVVGMTISLAGPQPKDKEPAPKVGFYHDLQNAIVAADEEAAMALSKKFGWELDALKFISSLELAYRRFPDKKWYVLADDDTYLVRPALRQFLGQFHPACEHYLGNGVGGWEGRFAHGGSSIFLSHGALRRLFDGHPAIVAAAHTTALTTGMGDSLLSNTLMKVGLYVAEEHSVLFNGETPETAKIRPDRFCLPVLSFHGLRAPDQTLAVDRVLQTNWTAPTPPLWRDIWSLYGGPSLESLEATPHRVDWDHVGSLDEYTTTARDVQQASDCQVLCEARRDQCMAWRWEQETGECHQSPWVIVGGKAEGKTSGLNLRLVRKLDESCNV</sequence>
<dbReference type="RefSeq" id="XP_016584708.1">
    <property type="nucleotide sequence ID" value="XM_016730098.1"/>
</dbReference>
<keyword evidence="6 14" id="KW-0808">Transferase</keyword>
<evidence type="ECO:0000256" key="9">
    <source>
        <dbReference type="ARBA" id="ARBA00022968"/>
    </source>
</evidence>
<dbReference type="KEGG" id="ssck:SPSK_03258"/>
<dbReference type="EMBL" id="AXCR01000010">
    <property type="protein sequence ID" value="KJR82032.1"/>
    <property type="molecule type" value="Genomic_DNA"/>
</dbReference>
<comment type="caution">
    <text evidence="14">The sequence shown here is derived from an EMBL/GenBank/DDBJ whole genome shotgun (WGS) entry which is preliminary data.</text>
</comment>
<feature type="domain" description="Fringe-like glycosyltransferase" evidence="13">
    <location>
        <begin position="257"/>
        <end position="331"/>
    </location>
</feature>
<dbReference type="PANTHER" id="PTHR23033">
    <property type="entry name" value="BETA1,3-GALACTOSYLTRANSFERASE"/>
    <property type="match status" value="1"/>
</dbReference>
<name>A0A0F2LX49_SPOSC</name>
<evidence type="ECO:0000256" key="1">
    <source>
        <dbReference type="ARBA" id="ARBA00004606"/>
    </source>
</evidence>
<evidence type="ECO:0000313" key="15">
    <source>
        <dbReference type="Proteomes" id="UP000033710"/>
    </source>
</evidence>
<evidence type="ECO:0000256" key="7">
    <source>
        <dbReference type="ARBA" id="ARBA00022692"/>
    </source>
</evidence>
<reference evidence="14 15" key="2">
    <citation type="journal article" date="2015" name="Eukaryot. Cell">
        <title>Asexual propagation of a virulent clone complex in a human and feline outbreak of sporotrichosis.</title>
        <authorList>
            <person name="Teixeira Mde M."/>
            <person name="Rodrigues A.M."/>
            <person name="Tsui C.K."/>
            <person name="de Almeida L.G."/>
            <person name="Van Diepeningen A.D."/>
            <person name="van den Ende B.G."/>
            <person name="Fernandes G.F."/>
            <person name="Kano R."/>
            <person name="Hamelin R.C."/>
            <person name="Lopes-Bezerra L.M."/>
            <person name="Vasconcelos A.T."/>
            <person name="de Hoog S."/>
            <person name="de Camargo Z.P."/>
            <person name="Felipe M.S."/>
        </authorList>
    </citation>
    <scope>NUCLEOTIDE SEQUENCE [LARGE SCALE GENOMIC DNA]</scope>
    <source>
        <strain evidence="14 15">1099-18</strain>
    </source>
</reference>
<dbReference type="InterPro" id="IPR003378">
    <property type="entry name" value="Fringe-like_glycosylTrfase"/>
</dbReference>
<feature type="transmembrane region" description="Helical" evidence="12">
    <location>
        <begin position="75"/>
        <end position="93"/>
    </location>
</feature>
<evidence type="ECO:0000256" key="4">
    <source>
        <dbReference type="ARBA" id="ARBA00012557"/>
    </source>
</evidence>
<comment type="pathway">
    <text evidence="2">Protein modification; protein glycosylation.</text>
</comment>
<dbReference type="AlphaFoldDB" id="A0A0F2LX49"/>
<accession>A0A0F2LX49</accession>
<gene>
    <name evidence="14" type="ORF">SPSK_03258</name>
</gene>
<dbReference type="InterPro" id="IPR026050">
    <property type="entry name" value="C1GALT1/C1GALT1_chp1"/>
</dbReference>
<dbReference type="OrthoDB" id="414175at2759"/>
<keyword evidence="5" id="KW-0328">Glycosyltransferase</keyword>
<evidence type="ECO:0000256" key="6">
    <source>
        <dbReference type="ARBA" id="ARBA00022679"/>
    </source>
</evidence>